<accession>A0ABY7VNW8</accession>
<feature type="domain" description="AB hydrolase-1" evidence="2">
    <location>
        <begin position="37"/>
        <end position="276"/>
    </location>
</feature>
<name>A0ABY7VNW8_9BACT</name>
<keyword evidence="1 3" id="KW-0378">Hydrolase</keyword>
<dbReference type="Pfam" id="PF00561">
    <property type="entry name" value="Abhydrolase_1"/>
    <property type="match status" value="1"/>
</dbReference>
<protein>
    <submittedName>
        <fullName evidence="3">Alpha/beta fold hydrolase</fullName>
    </submittedName>
</protein>
<dbReference type="Proteomes" id="UP001214250">
    <property type="component" value="Chromosome 1"/>
</dbReference>
<dbReference type="SUPFAM" id="SSF53474">
    <property type="entry name" value="alpha/beta-Hydrolases"/>
    <property type="match status" value="1"/>
</dbReference>
<gene>
    <name evidence="3" type="ORF">PQO03_07060</name>
</gene>
<reference evidence="3 4" key="1">
    <citation type="submission" date="2023-02" db="EMBL/GenBank/DDBJ databases">
        <title>Genome sequence of Lentisphaera profundi SAORIC-696.</title>
        <authorList>
            <person name="Kim e."/>
            <person name="Cho J.-C."/>
            <person name="Choi A."/>
            <person name="Kang I."/>
        </authorList>
    </citation>
    <scope>NUCLEOTIDE SEQUENCE [LARGE SCALE GENOMIC DNA]</scope>
    <source>
        <strain evidence="3 4">SAORIC-696</strain>
    </source>
</reference>
<dbReference type="PRINTS" id="PR00412">
    <property type="entry name" value="EPOXHYDRLASE"/>
</dbReference>
<dbReference type="PRINTS" id="PR00111">
    <property type="entry name" value="ABHYDROLASE"/>
</dbReference>
<dbReference type="InterPro" id="IPR000073">
    <property type="entry name" value="AB_hydrolase_1"/>
</dbReference>
<sequence>MKEKLQEIKDLYPFEPKALTVDGDYKLSYVDEGQGQIMLMVHGNPTWSFFYRDLIKEFSQTHRTIALDNIGCGMSDKPQQYEYTLENHISNLEKLVLELDLKDITLCVHDWGGAIGTGMATRHPDRIKRMVVFNTAAFRSHNIPKRIALCRIPFFGKVAVRAFNAFAGSATFMTTVQPLSDEIKHGFLLPYNNWENRIATHEFVLDIPLAESHRSYQTLLAVENGLDKLKELPMTIIWGKHDWCFDMTFLAQWKEFFPKAEVNEMDAGHYLIEDKPKEIIQIIKDFINKK</sequence>
<proteinExistence type="predicted"/>
<dbReference type="PANTHER" id="PTHR42977">
    <property type="entry name" value="HYDROLASE-RELATED"/>
    <property type="match status" value="1"/>
</dbReference>
<evidence type="ECO:0000313" key="3">
    <source>
        <dbReference type="EMBL" id="WDE95476.1"/>
    </source>
</evidence>
<dbReference type="InterPro" id="IPR051340">
    <property type="entry name" value="Haloalkane_dehalogenase"/>
</dbReference>
<keyword evidence="4" id="KW-1185">Reference proteome</keyword>
<dbReference type="EMBL" id="CP117811">
    <property type="protein sequence ID" value="WDE95476.1"/>
    <property type="molecule type" value="Genomic_DNA"/>
</dbReference>
<evidence type="ECO:0000313" key="4">
    <source>
        <dbReference type="Proteomes" id="UP001214250"/>
    </source>
</evidence>
<evidence type="ECO:0000259" key="2">
    <source>
        <dbReference type="Pfam" id="PF00561"/>
    </source>
</evidence>
<dbReference type="InterPro" id="IPR029058">
    <property type="entry name" value="AB_hydrolase_fold"/>
</dbReference>
<evidence type="ECO:0000256" key="1">
    <source>
        <dbReference type="ARBA" id="ARBA00022801"/>
    </source>
</evidence>
<dbReference type="Gene3D" id="3.40.50.1820">
    <property type="entry name" value="alpha/beta hydrolase"/>
    <property type="match status" value="1"/>
</dbReference>
<dbReference type="GO" id="GO:0016787">
    <property type="term" value="F:hydrolase activity"/>
    <property type="evidence" value="ECO:0007669"/>
    <property type="project" value="UniProtKB-KW"/>
</dbReference>
<dbReference type="RefSeq" id="WP_274149066.1">
    <property type="nucleotide sequence ID" value="NZ_CP117811.1"/>
</dbReference>
<organism evidence="3 4">
    <name type="scientific">Lentisphaera profundi</name>
    <dbReference type="NCBI Taxonomy" id="1658616"/>
    <lineage>
        <taxon>Bacteria</taxon>
        <taxon>Pseudomonadati</taxon>
        <taxon>Lentisphaerota</taxon>
        <taxon>Lentisphaeria</taxon>
        <taxon>Lentisphaerales</taxon>
        <taxon>Lentisphaeraceae</taxon>
        <taxon>Lentisphaera</taxon>
    </lineage>
</organism>
<dbReference type="InterPro" id="IPR000639">
    <property type="entry name" value="Epox_hydrolase-like"/>
</dbReference>
<dbReference type="PANTHER" id="PTHR42977:SF3">
    <property type="entry name" value="AB HYDROLASE-1 DOMAIN-CONTAINING PROTEIN"/>
    <property type="match status" value="1"/>
</dbReference>